<name>A0A1I1SNI6_9LACO</name>
<evidence type="ECO:0000313" key="2">
    <source>
        <dbReference type="EMBL" id="SFD44600.1"/>
    </source>
</evidence>
<dbReference type="NCBIfam" id="TIGR01655">
    <property type="entry name" value="yxeA_fam"/>
    <property type="match status" value="1"/>
</dbReference>
<dbReference type="AlphaFoldDB" id="A0A1I1SNI6"/>
<organism evidence="2 3">
    <name type="scientific">Lactobacillus bombicola</name>
    <dbReference type="NCBI Taxonomy" id="1505723"/>
    <lineage>
        <taxon>Bacteria</taxon>
        <taxon>Bacillati</taxon>
        <taxon>Bacillota</taxon>
        <taxon>Bacilli</taxon>
        <taxon>Lactobacillales</taxon>
        <taxon>Lactobacillaceae</taxon>
        <taxon>Lactobacillus</taxon>
    </lineage>
</organism>
<keyword evidence="1" id="KW-0812">Transmembrane</keyword>
<evidence type="ECO:0008006" key="4">
    <source>
        <dbReference type="Google" id="ProtNLM"/>
    </source>
</evidence>
<dbReference type="Proteomes" id="UP000199599">
    <property type="component" value="Unassembled WGS sequence"/>
</dbReference>
<dbReference type="PANTHER" id="PTHR36433">
    <property type="entry name" value="HYPOTHETICAL CYTOSOLIC PROTEIN"/>
    <property type="match status" value="1"/>
</dbReference>
<dbReference type="STRING" id="1505723.SAMN04487792_0874"/>
<proteinExistence type="predicted"/>
<accession>A0A1I1SNI6</accession>
<dbReference type="PANTHER" id="PTHR36433:SF3">
    <property type="entry name" value="YXEA FAMILY PROTEIN"/>
    <property type="match status" value="1"/>
</dbReference>
<protein>
    <recommendedName>
        <fullName evidence="4">YxeA family protein</fullName>
    </recommendedName>
</protein>
<sequence length="105" mass="12245">MKKLGLTIIIVVTILCAALLLIHNQYTDYLNPMIKMETDYAKVPKHTQKYYNVQAINKSGKKLPYKIKYVGGNDPSRQYIVIRHKGQYVKVIDYITKNEMPRLQD</sequence>
<gene>
    <name evidence="2" type="ORF">SAMN04487792_0874</name>
</gene>
<keyword evidence="1" id="KW-0472">Membrane</keyword>
<dbReference type="RefSeq" id="WP_090093004.1">
    <property type="nucleotide sequence ID" value="NZ_CBCRVU010000001.1"/>
</dbReference>
<dbReference type="SUPFAM" id="SSF159121">
    <property type="entry name" value="BC4932-like"/>
    <property type="match status" value="1"/>
</dbReference>
<evidence type="ECO:0000313" key="3">
    <source>
        <dbReference type="Proteomes" id="UP000199599"/>
    </source>
</evidence>
<feature type="transmembrane region" description="Helical" evidence="1">
    <location>
        <begin position="6"/>
        <end position="26"/>
    </location>
</feature>
<keyword evidence="1" id="KW-1133">Transmembrane helix</keyword>
<reference evidence="3" key="1">
    <citation type="submission" date="2016-10" db="EMBL/GenBank/DDBJ databases">
        <authorList>
            <person name="Varghese N."/>
            <person name="Submissions S."/>
        </authorList>
    </citation>
    <scope>NUCLEOTIDE SEQUENCE [LARGE SCALE GENOMIC DNA]</scope>
    <source>
        <strain evidence="3">R-53102</strain>
    </source>
</reference>
<dbReference type="InterPro" id="IPR036166">
    <property type="entry name" value="YxeA-like_sf"/>
</dbReference>
<dbReference type="InterPro" id="IPR006542">
    <property type="entry name" value="DUF1093"/>
</dbReference>
<evidence type="ECO:0000256" key="1">
    <source>
        <dbReference type="SAM" id="Phobius"/>
    </source>
</evidence>
<dbReference type="EMBL" id="FOMN01000004">
    <property type="protein sequence ID" value="SFD44600.1"/>
    <property type="molecule type" value="Genomic_DNA"/>
</dbReference>